<dbReference type="AlphaFoldDB" id="A0A2S6H4S2"/>
<dbReference type="OrthoDB" id="6989660at2"/>
<evidence type="ECO:0000313" key="2">
    <source>
        <dbReference type="Proteomes" id="UP000238071"/>
    </source>
</evidence>
<dbReference type="RefSeq" id="WP_104423228.1">
    <property type="nucleotide sequence ID" value="NZ_PTIY01000004.1"/>
</dbReference>
<keyword evidence="2" id="KW-1185">Reference proteome</keyword>
<protein>
    <recommendedName>
        <fullName evidence="3">FAD/NAD(P)-binding domain-containing protein</fullName>
    </recommendedName>
</protein>
<dbReference type="Proteomes" id="UP000238071">
    <property type="component" value="Unassembled WGS sequence"/>
</dbReference>
<name>A0A2S6H4S2_9GAMM</name>
<organism evidence="1 2">
    <name type="scientific">Methylobacter tundripaludum</name>
    <dbReference type="NCBI Taxonomy" id="173365"/>
    <lineage>
        <taxon>Bacteria</taxon>
        <taxon>Pseudomonadati</taxon>
        <taxon>Pseudomonadota</taxon>
        <taxon>Gammaproteobacteria</taxon>
        <taxon>Methylococcales</taxon>
        <taxon>Methylococcaceae</taxon>
        <taxon>Methylobacter</taxon>
    </lineage>
</organism>
<gene>
    <name evidence="1" type="ORF">B0F88_104238</name>
</gene>
<dbReference type="EMBL" id="PTIY01000004">
    <property type="protein sequence ID" value="PPK72443.1"/>
    <property type="molecule type" value="Genomic_DNA"/>
</dbReference>
<proteinExistence type="predicted"/>
<evidence type="ECO:0008006" key="3">
    <source>
        <dbReference type="Google" id="ProtNLM"/>
    </source>
</evidence>
<sequence>MADFDYDIVFVGRGYSIATYLYMADLQWAKKICIIGGVDAWQNVVRGDAGIVNHAVYMYGRSLEDRRSQSPNPTERQVLVSDNEKIIADWKQRLIKAGKQVNDIPALVTKIDTKTITLTEPLERCSADGTVVFKEDIGASITVNELEYVQFNRPISVGYPPEKLPTPVTALKIVYGGGAGPHTVPDFLQELLIKEGLYSKENNDICITVPFLDTSLESGILDLDSFMRLCGNLEKNGDKGKTVALMGPNAGIDAAIAALQYGFTLNYLLRTNDKPFWLATKHYEIDESIKGDQAIKAVEDCIIKYKSSGRGGLTIDQNKESYTITYTEPNGSGKNINVDFIVYATGQDPKAREILRYPMGNEKFGERVTRIGAARVLLPILDKVKLKAINDVSQRFGSRESTALGLQLDGTDKYLGLEVIGAAAFALAKANDGNRHSPTPLYVEKTDPPIDKQMLNLVKQLNQAPQVTADQLGVIRSQIEGITGFDIRGNADDGNGLSRDALNFLQDAVFFENPDKAPYSPGALLPILRLSTIFLKISISDFQGIYQNKIKELVGEEESGRFGQCCDQVIENMLYIETITHKNNESNFDIKSLRAFLPAARANVTDLLGFMEIIVGEKTVDFNGMDQTGIAVLLAGRYPRLDPGNWPMVESLIIGGRRISPYGYDLEHTQALQRWLQIFNDMPVVYFLNQAERPLCEIFVAARYPKIDQSLILPISNSIVGNRGSGYDPKQIKLIQAWLGEINSMVTGNEPDIKEQTSLAESFPQ</sequence>
<accession>A0A2S6H4S2</accession>
<comment type="caution">
    <text evidence="1">The sequence shown here is derived from an EMBL/GenBank/DDBJ whole genome shotgun (WGS) entry which is preliminary data.</text>
</comment>
<reference evidence="1 2" key="1">
    <citation type="submission" date="2018-02" db="EMBL/GenBank/DDBJ databases">
        <title>Subsurface microbial communities from deep shales in Ohio and West Virginia, USA.</title>
        <authorList>
            <person name="Wrighton K."/>
        </authorList>
    </citation>
    <scope>NUCLEOTIDE SEQUENCE [LARGE SCALE GENOMIC DNA]</scope>
    <source>
        <strain evidence="1 2">OWC-G53F</strain>
    </source>
</reference>
<evidence type="ECO:0000313" key="1">
    <source>
        <dbReference type="EMBL" id="PPK72443.1"/>
    </source>
</evidence>